<keyword evidence="1" id="KW-0812">Transmembrane</keyword>
<comment type="caution">
    <text evidence="2">The sequence shown here is derived from an EMBL/GenBank/DDBJ whole genome shotgun (WGS) entry which is preliminary data.</text>
</comment>
<accession>A0A0F4Z8D0</accession>
<feature type="transmembrane region" description="Helical" evidence="1">
    <location>
        <begin position="248"/>
        <end position="269"/>
    </location>
</feature>
<name>A0A0F4Z8D0_9PEZI</name>
<keyword evidence="1" id="KW-1133">Transmembrane helix</keyword>
<dbReference type="OrthoDB" id="5360701at2759"/>
<gene>
    <name evidence="2" type="ORF">TD95_000868</name>
</gene>
<evidence type="ECO:0000313" key="2">
    <source>
        <dbReference type="EMBL" id="KKA26757.1"/>
    </source>
</evidence>
<keyword evidence="3" id="KW-1185">Reference proteome</keyword>
<organism evidence="2 3">
    <name type="scientific">Thielaviopsis punctulata</name>
    <dbReference type="NCBI Taxonomy" id="72032"/>
    <lineage>
        <taxon>Eukaryota</taxon>
        <taxon>Fungi</taxon>
        <taxon>Dikarya</taxon>
        <taxon>Ascomycota</taxon>
        <taxon>Pezizomycotina</taxon>
        <taxon>Sordariomycetes</taxon>
        <taxon>Hypocreomycetidae</taxon>
        <taxon>Microascales</taxon>
        <taxon>Ceratocystidaceae</taxon>
        <taxon>Thielaviopsis</taxon>
    </lineage>
</organism>
<proteinExistence type="predicted"/>
<feature type="transmembrane region" description="Helical" evidence="1">
    <location>
        <begin position="216"/>
        <end position="236"/>
    </location>
</feature>
<evidence type="ECO:0000313" key="3">
    <source>
        <dbReference type="Proteomes" id="UP000033483"/>
    </source>
</evidence>
<dbReference type="EMBL" id="LAEV01001983">
    <property type="protein sequence ID" value="KKA26757.1"/>
    <property type="molecule type" value="Genomic_DNA"/>
</dbReference>
<evidence type="ECO:0000256" key="1">
    <source>
        <dbReference type="SAM" id="Phobius"/>
    </source>
</evidence>
<keyword evidence="1" id="KW-0472">Membrane</keyword>
<reference evidence="2 3" key="1">
    <citation type="submission" date="2015-03" db="EMBL/GenBank/DDBJ databases">
        <authorList>
            <person name="Radwan O."/>
            <person name="Al-Naeli F.A."/>
            <person name="Rendon G.A."/>
            <person name="Fields C."/>
        </authorList>
    </citation>
    <scope>NUCLEOTIDE SEQUENCE [LARGE SCALE GENOMIC DNA]</scope>
    <source>
        <strain evidence="2">CR-DP1</strain>
    </source>
</reference>
<sequence length="348" mass="38660">MACTGVYLSEISTALAQFEKLTSLVERTEAMLLAREDIPDEAAVSAALKACLTVAKSLTQQAVEIKKQESKSLLDVDEKPRPNKSRPSSTALLFKKTVDRVSEAAFKILKAPNVTITTPLIQQYIKIQGELAQADTIPEILYLYGTKPYPVKSGSGIRYKKRFSSLPYTAIDEETAASALKVAISTKNLDAAINIVDVCYCTRAFYLRKISNSATLPLIFASVVPATAYGLAQAFAKYNSTIDPATATSLAFVGIMGYIGFTGTMGVVARMSMMDHMKRVTWFPGTPFRQRWLREEERAAMDKIAMAWGFQETWKHGEETGVEWENLKEYLGHKQMLLDRVEFMEGMN</sequence>
<dbReference type="AlphaFoldDB" id="A0A0F4Z8D0"/>
<dbReference type="Proteomes" id="UP000033483">
    <property type="component" value="Unassembled WGS sequence"/>
</dbReference>
<protein>
    <submittedName>
        <fullName evidence="2">Uncharacterized protein</fullName>
    </submittedName>
</protein>